<reference evidence="1 2" key="1">
    <citation type="submission" date="2015-12" db="EMBL/GenBank/DDBJ databases">
        <title>Dictyostelia acquired genes for synthesis and detection of signals that induce cell-type specialization by lateral gene transfer from prokaryotes.</title>
        <authorList>
            <person name="Gloeckner G."/>
            <person name="Schaap P."/>
        </authorList>
    </citation>
    <scope>NUCLEOTIDE SEQUENCE [LARGE SCALE GENOMIC DNA]</scope>
    <source>
        <strain evidence="1 2">TK</strain>
    </source>
</reference>
<gene>
    <name evidence="1" type="ORF">DLAC_11461</name>
</gene>
<dbReference type="EMBL" id="LODT01000004">
    <property type="protein sequence ID" value="KYR02277.1"/>
    <property type="molecule type" value="Genomic_DNA"/>
</dbReference>
<dbReference type="AlphaFoldDB" id="A0A152A8A4"/>
<sequence>MYNNINDTIFEKSISFNSILNLVKDNKLYRCRFLKSELSKPVDLSIPSIQNTLQKMVHGVLNNDEIQFLREDRILLTTRKHKNNLYLKYDITDNGDKPVEILPYKYTFIIQYL</sequence>
<dbReference type="Proteomes" id="UP000076078">
    <property type="component" value="Unassembled WGS sequence"/>
</dbReference>
<dbReference type="InParanoid" id="A0A152A8A4"/>
<organism evidence="1 2">
    <name type="scientific">Tieghemostelium lacteum</name>
    <name type="common">Slime mold</name>
    <name type="synonym">Dictyostelium lacteum</name>
    <dbReference type="NCBI Taxonomy" id="361077"/>
    <lineage>
        <taxon>Eukaryota</taxon>
        <taxon>Amoebozoa</taxon>
        <taxon>Evosea</taxon>
        <taxon>Eumycetozoa</taxon>
        <taxon>Dictyostelia</taxon>
        <taxon>Dictyosteliales</taxon>
        <taxon>Raperosteliaceae</taxon>
        <taxon>Tieghemostelium</taxon>
    </lineage>
</organism>
<proteinExistence type="predicted"/>
<keyword evidence="2" id="KW-1185">Reference proteome</keyword>
<comment type="caution">
    <text evidence="1">The sequence shown here is derived from an EMBL/GenBank/DDBJ whole genome shotgun (WGS) entry which is preliminary data.</text>
</comment>
<protein>
    <submittedName>
        <fullName evidence="1">Uncharacterized protein</fullName>
    </submittedName>
</protein>
<accession>A0A152A8A4</accession>
<evidence type="ECO:0000313" key="1">
    <source>
        <dbReference type="EMBL" id="KYR02277.1"/>
    </source>
</evidence>
<evidence type="ECO:0000313" key="2">
    <source>
        <dbReference type="Proteomes" id="UP000076078"/>
    </source>
</evidence>
<name>A0A152A8A4_TIELA</name>
<dbReference type="OrthoDB" id="21140at2759"/>